<feature type="region of interest" description="Disordered" evidence="6">
    <location>
        <begin position="398"/>
        <end position="420"/>
    </location>
</feature>
<dbReference type="EMBL" id="CP144746">
    <property type="protein sequence ID" value="WVZ60378.1"/>
    <property type="molecule type" value="Genomic_DNA"/>
</dbReference>
<evidence type="ECO:0000256" key="7">
    <source>
        <dbReference type="SAM" id="Phobius"/>
    </source>
</evidence>
<feature type="compositionally biased region" description="Low complexity" evidence="6">
    <location>
        <begin position="515"/>
        <end position="530"/>
    </location>
</feature>
<feature type="region of interest" description="Disordered" evidence="6">
    <location>
        <begin position="1"/>
        <end position="91"/>
    </location>
</feature>
<dbReference type="Proteomes" id="UP001341281">
    <property type="component" value="Chromosome 02"/>
</dbReference>
<feature type="transmembrane region" description="Helical" evidence="7">
    <location>
        <begin position="961"/>
        <end position="984"/>
    </location>
</feature>
<dbReference type="InterPro" id="IPR002781">
    <property type="entry name" value="TM_pro_TauE-like"/>
</dbReference>
<dbReference type="PANTHER" id="PTHR14255:SF5">
    <property type="entry name" value="SULFITE EXPORTER TAUE_SAFE FAMILY PROTEIN 4"/>
    <property type="match status" value="1"/>
</dbReference>
<evidence type="ECO:0000256" key="2">
    <source>
        <dbReference type="ARBA" id="ARBA00009142"/>
    </source>
</evidence>
<accession>A0AAQ3ST15</accession>
<dbReference type="Pfam" id="PF01925">
    <property type="entry name" value="TauE"/>
    <property type="match status" value="2"/>
</dbReference>
<comment type="similarity">
    <text evidence="2">Belongs to the 4-toluene sulfonate uptake permease (TSUP) (TC 2.A.102) family.</text>
</comment>
<evidence type="ECO:0000256" key="4">
    <source>
        <dbReference type="ARBA" id="ARBA00022989"/>
    </source>
</evidence>
<feature type="transmembrane region" description="Helical" evidence="7">
    <location>
        <begin position="893"/>
        <end position="919"/>
    </location>
</feature>
<evidence type="ECO:0000313" key="8">
    <source>
        <dbReference type="EMBL" id="WVZ60378.1"/>
    </source>
</evidence>
<evidence type="ECO:0000256" key="5">
    <source>
        <dbReference type="ARBA" id="ARBA00023136"/>
    </source>
</evidence>
<feature type="region of interest" description="Disordered" evidence="6">
    <location>
        <begin position="347"/>
        <end position="366"/>
    </location>
</feature>
<feature type="region of interest" description="Disordered" evidence="6">
    <location>
        <begin position="448"/>
        <end position="472"/>
    </location>
</feature>
<gene>
    <name evidence="8" type="ORF">U9M48_010412</name>
</gene>
<evidence type="ECO:0000256" key="1">
    <source>
        <dbReference type="ARBA" id="ARBA00004141"/>
    </source>
</evidence>
<dbReference type="PANTHER" id="PTHR14255">
    <property type="entry name" value="CEREBLON"/>
    <property type="match status" value="1"/>
</dbReference>
<proteinExistence type="inferred from homology"/>
<protein>
    <recommendedName>
        <fullName evidence="10">Sulfite exporter TauE/SafE family protein</fullName>
    </recommendedName>
</protein>
<feature type="transmembrane region" description="Helical" evidence="7">
    <location>
        <begin position="710"/>
        <end position="743"/>
    </location>
</feature>
<feature type="transmembrane region" description="Helical" evidence="7">
    <location>
        <begin position="630"/>
        <end position="663"/>
    </location>
</feature>
<feature type="transmembrane region" description="Helical" evidence="7">
    <location>
        <begin position="816"/>
        <end position="832"/>
    </location>
</feature>
<organism evidence="8 9">
    <name type="scientific">Paspalum notatum var. saurae</name>
    <dbReference type="NCBI Taxonomy" id="547442"/>
    <lineage>
        <taxon>Eukaryota</taxon>
        <taxon>Viridiplantae</taxon>
        <taxon>Streptophyta</taxon>
        <taxon>Embryophyta</taxon>
        <taxon>Tracheophyta</taxon>
        <taxon>Spermatophyta</taxon>
        <taxon>Magnoliopsida</taxon>
        <taxon>Liliopsida</taxon>
        <taxon>Poales</taxon>
        <taxon>Poaceae</taxon>
        <taxon>PACMAD clade</taxon>
        <taxon>Panicoideae</taxon>
        <taxon>Andropogonodae</taxon>
        <taxon>Paspaleae</taxon>
        <taxon>Paspalinae</taxon>
        <taxon>Paspalum</taxon>
    </lineage>
</organism>
<evidence type="ECO:0000313" key="9">
    <source>
        <dbReference type="Proteomes" id="UP001341281"/>
    </source>
</evidence>
<reference evidence="8 9" key="1">
    <citation type="submission" date="2024-02" db="EMBL/GenBank/DDBJ databases">
        <title>High-quality chromosome-scale genome assembly of Pensacola bahiagrass (Paspalum notatum Flugge var. saurae).</title>
        <authorList>
            <person name="Vega J.M."/>
            <person name="Podio M."/>
            <person name="Orjuela J."/>
            <person name="Siena L.A."/>
            <person name="Pessino S.C."/>
            <person name="Combes M.C."/>
            <person name="Mariac C."/>
            <person name="Albertini E."/>
            <person name="Pupilli F."/>
            <person name="Ortiz J.P.A."/>
            <person name="Leblanc O."/>
        </authorList>
    </citation>
    <scope>NUCLEOTIDE SEQUENCE [LARGE SCALE GENOMIC DNA]</scope>
    <source>
        <strain evidence="8">R1</strain>
        <tissue evidence="8">Leaf</tissue>
    </source>
</reference>
<name>A0AAQ3ST15_PASNO</name>
<dbReference type="GO" id="GO:0031464">
    <property type="term" value="C:Cul4A-RING E3 ubiquitin ligase complex"/>
    <property type="evidence" value="ECO:0007669"/>
    <property type="project" value="TreeGrafter"/>
</dbReference>
<dbReference type="AlphaFoldDB" id="A0AAQ3ST15"/>
<comment type="subcellular location">
    <subcellularLocation>
        <location evidence="1">Membrane</location>
        <topology evidence="1">Multi-pass membrane protein</topology>
    </subcellularLocation>
</comment>
<evidence type="ECO:0008006" key="10">
    <source>
        <dbReference type="Google" id="ProtNLM"/>
    </source>
</evidence>
<feature type="region of interest" description="Disordered" evidence="6">
    <location>
        <begin position="506"/>
        <end position="536"/>
    </location>
</feature>
<evidence type="ECO:0000256" key="6">
    <source>
        <dbReference type="SAM" id="MobiDB-lite"/>
    </source>
</evidence>
<feature type="transmembrane region" description="Helical" evidence="7">
    <location>
        <begin position="844"/>
        <end position="863"/>
    </location>
</feature>
<evidence type="ECO:0000256" key="3">
    <source>
        <dbReference type="ARBA" id="ARBA00022692"/>
    </source>
</evidence>
<keyword evidence="3 7" id="KW-0812">Transmembrane</keyword>
<keyword evidence="9" id="KW-1185">Reference proteome</keyword>
<feature type="transmembrane region" description="Helical" evidence="7">
    <location>
        <begin position="990"/>
        <end position="1011"/>
    </location>
</feature>
<sequence length="1033" mass="110585">MTRVHPASPDTTAPPHRSFASASPPAPAASSASPPHPTTASFPCGGLHLASSPGGGLLARRQPPPPAAASSPGRLPWPRPRLGPSSFSLSGRRARPHLLPVSTPLAVAHPRSQRNGERRHEAKRLAWRRLLAEYRKNFPIKACNQGAGSATATGVRPGAMMAAGEIRKRSVRFALNNTGGNHGRVRWRSSLHSVGPGGQDGCAPRNSGVVWPAPAVQASTRGVDVVPSISVDTVDGLTNRVLLRLEYTLALGQPYSYPLHCLDINCLPVSNLCLASHEDMILTKLFLRNLHHLFPRKRGEIIVACMHACRKRTMWANFTHGRGKEHNVLRVRIRGINASCTLPKKGIMPITPAESPRGELAPLARRKRRSKNASINWLVDSLWPVGCGGSQAGRQASRCVGATKSDTQTSPSGPPRAAGNGSLAAVRLAKGQGSQNSEGAAKIETRLLSSSPSSRDRPQSPSHVVPPTAAPRAATAIAIRDRSRSHPRPPRSLACLAFPAGRTHAASPIKKSEAEAPAAPHSHLSPSSSLPSPPSASVYSTPADVVAAVVCMAAMTMEAKTGSLYGRVNRTSTRGFLAYVAAGAACAAVLACFVLTASDPAAAAPNDGGRLRLSSRSDRVWPDLAFNWRVVVATVVGFLGSAFGTVGGVGGGGIFVPMLNLVVGFDTKSAAALSKCMIMGASASSVWYNLQVSHPTKEAPVIDYKLALLFQPMLMLGITIGVELSVIFPYWLITVLIIILFVGTSSRSFYKGILMWREETRILLETREREEQSKSASAANDVVIDPSYEEPLLAQPQPKVKSALETFLFNLRWKNILVLLSVWSCFLVLQILKNDSKSCSTFYWVINILQVPVAVIVFLWKAVQLCRESRARRMNGNLECVCEASIEWSPAQLIFCAFCGLLGGTVGGLLGSGGGFILGPLLLELGCIPQVASATATFVMMFSSSLSVVEFYFLGRFPIPFAGYLIFVSILAGFWGQCLVRKIVQVLKRASLIVFILSSVIFASALTMGVVGTQTSISMINNHEYMGFLNFCE</sequence>
<feature type="transmembrane region" description="Helical" evidence="7">
    <location>
        <begin position="931"/>
        <end position="954"/>
    </location>
</feature>
<feature type="compositionally biased region" description="Low complexity" evidence="6">
    <location>
        <begin position="13"/>
        <end position="43"/>
    </location>
</feature>
<keyword evidence="5 7" id="KW-0472">Membrane</keyword>
<dbReference type="GO" id="GO:0016020">
    <property type="term" value="C:membrane"/>
    <property type="evidence" value="ECO:0007669"/>
    <property type="project" value="UniProtKB-SubCell"/>
</dbReference>
<feature type="transmembrane region" description="Helical" evidence="7">
    <location>
        <begin position="576"/>
        <end position="597"/>
    </location>
</feature>
<dbReference type="GO" id="GO:0016567">
    <property type="term" value="P:protein ubiquitination"/>
    <property type="evidence" value="ECO:0007669"/>
    <property type="project" value="TreeGrafter"/>
</dbReference>
<keyword evidence="4 7" id="KW-1133">Transmembrane helix</keyword>